<dbReference type="Pfam" id="PF00535">
    <property type="entry name" value="Glycos_transf_2"/>
    <property type="match status" value="1"/>
</dbReference>
<dbReference type="AlphaFoldDB" id="A0A7D6V9C3"/>
<sequence>MADRSGPLLSVVIPVLNEAGVIEETLRRLVAQDGVDEIIVVDNGSEDGTAEVVRHIAEAYPQVELIHQPQRGIPSARNAGFDKARGEIIARTDADTIVAADWAVTIRDFLAENPETAAVTGLCTYHDSPIGFFLKSGQWLMIRAGQMGGRVGNMYGPNMAIRREAWEQVREDTQVRADVAEDLDLAICLLKKGLRIDQLVNMRAQTSARRRRTSPRKQWEFQMVGLRTLRDHGAQPRAVDKFIVSCAWATHTLQWPLYRFWDFNRRRFSFRPGVERISAIGR</sequence>
<organism evidence="2 3">
    <name type="scientific">Nocardia huaxiensis</name>
    <dbReference type="NCBI Taxonomy" id="2755382"/>
    <lineage>
        <taxon>Bacteria</taxon>
        <taxon>Bacillati</taxon>
        <taxon>Actinomycetota</taxon>
        <taxon>Actinomycetes</taxon>
        <taxon>Mycobacteriales</taxon>
        <taxon>Nocardiaceae</taxon>
        <taxon>Nocardia</taxon>
    </lineage>
</organism>
<dbReference type="InterPro" id="IPR050834">
    <property type="entry name" value="Glycosyltransf_2"/>
</dbReference>
<proteinExistence type="predicted"/>
<dbReference type="Gene3D" id="3.90.550.10">
    <property type="entry name" value="Spore Coat Polysaccharide Biosynthesis Protein SpsA, Chain A"/>
    <property type="match status" value="1"/>
</dbReference>
<dbReference type="PANTHER" id="PTHR43685">
    <property type="entry name" value="GLYCOSYLTRANSFERASE"/>
    <property type="match status" value="1"/>
</dbReference>
<keyword evidence="2" id="KW-0808">Transferase</keyword>
<dbReference type="KEGG" id="nhu:H0264_38050"/>
<name>A0A7D6V9C3_9NOCA</name>
<protein>
    <submittedName>
        <fullName evidence="2">Glycosyltransferase family 2 protein</fullName>
    </submittedName>
</protein>
<evidence type="ECO:0000313" key="2">
    <source>
        <dbReference type="EMBL" id="QLY30821.1"/>
    </source>
</evidence>
<keyword evidence="3" id="KW-1185">Reference proteome</keyword>
<dbReference type="EMBL" id="CP059399">
    <property type="protein sequence ID" value="QLY30821.1"/>
    <property type="molecule type" value="Genomic_DNA"/>
</dbReference>
<reference evidence="2 3" key="1">
    <citation type="submission" date="2020-07" db="EMBL/GenBank/DDBJ databases">
        <authorList>
            <person name="Zhuang K."/>
            <person name="Ran Y."/>
        </authorList>
    </citation>
    <scope>NUCLEOTIDE SEQUENCE [LARGE SCALE GENOMIC DNA]</scope>
    <source>
        <strain evidence="2 3">WCH-YHL-001</strain>
    </source>
</reference>
<accession>A0A7D6V9C3</accession>
<dbReference type="GO" id="GO:0016740">
    <property type="term" value="F:transferase activity"/>
    <property type="evidence" value="ECO:0007669"/>
    <property type="project" value="UniProtKB-KW"/>
</dbReference>
<dbReference type="InterPro" id="IPR029044">
    <property type="entry name" value="Nucleotide-diphossugar_trans"/>
</dbReference>
<dbReference type="SUPFAM" id="SSF53448">
    <property type="entry name" value="Nucleotide-diphospho-sugar transferases"/>
    <property type="match status" value="1"/>
</dbReference>
<feature type="domain" description="Glycosyltransferase 2-like" evidence="1">
    <location>
        <begin position="10"/>
        <end position="168"/>
    </location>
</feature>
<evidence type="ECO:0000259" key="1">
    <source>
        <dbReference type="Pfam" id="PF00535"/>
    </source>
</evidence>
<dbReference type="CDD" id="cd06423">
    <property type="entry name" value="CESA_like"/>
    <property type="match status" value="1"/>
</dbReference>
<dbReference type="InterPro" id="IPR001173">
    <property type="entry name" value="Glyco_trans_2-like"/>
</dbReference>
<dbReference type="PANTHER" id="PTHR43685:SF2">
    <property type="entry name" value="GLYCOSYLTRANSFERASE 2-LIKE DOMAIN-CONTAINING PROTEIN"/>
    <property type="match status" value="1"/>
</dbReference>
<evidence type="ECO:0000313" key="3">
    <source>
        <dbReference type="Proteomes" id="UP000515512"/>
    </source>
</evidence>
<dbReference type="RefSeq" id="WP_181582019.1">
    <property type="nucleotide sequence ID" value="NZ_CP059399.1"/>
</dbReference>
<dbReference type="Proteomes" id="UP000515512">
    <property type="component" value="Chromosome"/>
</dbReference>
<gene>
    <name evidence="2" type="ORF">H0264_38050</name>
</gene>